<evidence type="ECO:0008006" key="2">
    <source>
        <dbReference type="Google" id="ProtNLM"/>
    </source>
</evidence>
<dbReference type="PANTHER" id="PTHR34217:SF1">
    <property type="entry name" value="CARBOXYPEPTIDASE 1"/>
    <property type="match status" value="1"/>
</dbReference>
<organism evidence="1">
    <name type="scientific">marine metagenome</name>
    <dbReference type="NCBI Taxonomy" id="408172"/>
    <lineage>
        <taxon>unclassified sequences</taxon>
        <taxon>metagenomes</taxon>
        <taxon>ecological metagenomes</taxon>
    </lineage>
</organism>
<dbReference type="InterPro" id="IPR001333">
    <property type="entry name" value="Peptidase_M32_Taq"/>
</dbReference>
<name>A0A382P561_9ZZZZ</name>
<dbReference type="EMBL" id="UINC01104912">
    <property type="protein sequence ID" value="SVC68426.1"/>
    <property type="molecule type" value="Genomic_DNA"/>
</dbReference>
<protein>
    <recommendedName>
        <fullName evidence="2">Peptidase M32 carboxypeptidase Taq metallopeptidase</fullName>
    </recommendedName>
</protein>
<dbReference type="GO" id="GO:0004181">
    <property type="term" value="F:metallocarboxypeptidase activity"/>
    <property type="evidence" value="ECO:0007669"/>
    <property type="project" value="InterPro"/>
</dbReference>
<feature type="non-terminal residue" evidence="1">
    <location>
        <position position="231"/>
    </location>
</feature>
<sequence>MNSKKIKNVYEQLVIKLEERSRLGGVMATMHWDQEVVMPKAAAENRSKQMAALAGVLHEKSVDVEIGRLIDELFDAGINNFTEIEQCNIYEAKREYELETKIPKELIQELAELSSSGHQVWAKARQENKFEDFAPTLERLIILKKKWAEFAFPELDPYDANIDVFERGMRMERLTPIFDKLKKELIPLIDAIRKSSIKPDINFLKGNFPIDKQEALGRIISKDIGFDYDRG</sequence>
<dbReference type="GO" id="GO:0006508">
    <property type="term" value="P:proteolysis"/>
    <property type="evidence" value="ECO:0007669"/>
    <property type="project" value="InterPro"/>
</dbReference>
<accession>A0A382P561</accession>
<gene>
    <name evidence="1" type="ORF">METZ01_LOCUS321280</name>
</gene>
<dbReference type="SUPFAM" id="SSF55486">
    <property type="entry name" value="Metalloproteases ('zincins'), catalytic domain"/>
    <property type="match status" value="1"/>
</dbReference>
<evidence type="ECO:0000313" key="1">
    <source>
        <dbReference type="EMBL" id="SVC68426.1"/>
    </source>
</evidence>
<proteinExistence type="predicted"/>
<reference evidence="1" key="1">
    <citation type="submission" date="2018-05" db="EMBL/GenBank/DDBJ databases">
        <authorList>
            <person name="Lanie J.A."/>
            <person name="Ng W.-L."/>
            <person name="Kazmierczak K.M."/>
            <person name="Andrzejewski T.M."/>
            <person name="Davidsen T.M."/>
            <person name="Wayne K.J."/>
            <person name="Tettelin H."/>
            <person name="Glass J.I."/>
            <person name="Rusch D."/>
            <person name="Podicherti R."/>
            <person name="Tsui H.-C.T."/>
            <person name="Winkler M.E."/>
        </authorList>
    </citation>
    <scope>NUCLEOTIDE SEQUENCE</scope>
</reference>
<dbReference type="Pfam" id="PF02074">
    <property type="entry name" value="Peptidase_M32"/>
    <property type="match status" value="1"/>
</dbReference>
<dbReference type="AlphaFoldDB" id="A0A382P561"/>
<dbReference type="Gene3D" id="1.10.1370.30">
    <property type="match status" value="1"/>
</dbReference>
<dbReference type="PANTHER" id="PTHR34217">
    <property type="entry name" value="METAL-DEPENDENT CARBOXYPEPTIDASE"/>
    <property type="match status" value="1"/>
</dbReference>
<dbReference type="PROSITE" id="PS52034">
    <property type="entry name" value="PEPTIDASE_M32"/>
    <property type="match status" value="1"/>
</dbReference>